<feature type="transmembrane region" description="Helical" evidence="7">
    <location>
        <begin position="261"/>
        <end position="279"/>
    </location>
</feature>
<dbReference type="STRING" id="883113.HMPREF9708_01431"/>
<dbReference type="Proteomes" id="UP000006190">
    <property type="component" value="Unassembled WGS sequence"/>
</dbReference>
<feature type="transmembrane region" description="Helical" evidence="7">
    <location>
        <begin position="209"/>
        <end position="232"/>
    </location>
</feature>
<keyword evidence="2 7" id="KW-0813">Transport</keyword>
<evidence type="ECO:0000256" key="3">
    <source>
        <dbReference type="ARBA" id="ARBA00022475"/>
    </source>
</evidence>
<proteinExistence type="inferred from homology"/>
<dbReference type="EMBL" id="AGEG01000016">
    <property type="protein sequence ID" value="EHR36170.1"/>
    <property type="molecule type" value="Genomic_DNA"/>
</dbReference>
<comment type="similarity">
    <text evidence="7">Belongs to the binding-protein-dependent transport system permease family.</text>
</comment>
<evidence type="ECO:0000256" key="1">
    <source>
        <dbReference type="ARBA" id="ARBA00004651"/>
    </source>
</evidence>
<dbReference type="SUPFAM" id="SSF161098">
    <property type="entry name" value="MetI-like"/>
    <property type="match status" value="1"/>
</dbReference>
<feature type="transmembrane region" description="Helical" evidence="7">
    <location>
        <begin position="12"/>
        <end position="39"/>
    </location>
</feature>
<feature type="transmembrane region" description="Helical" evidence="7">
    <location>
        <begin position="73"/>
        <end position="95"/>
    </location>
</feature>
<dbReference type="PATRIC" id="fig|883113.3.peg.1429"/>
<feature type="transmembrane region" description="Helical" evidence="7">
    <location>
        <begin position="107"/>
        <end position="127"/>
    </location>
</feature>
<dbReference type="HOGENOM" id="CLU_016047_0_2_9"/>
<protein>
    <recommendedName>
        <fullName evidence="8">ABC transmembrane type-1 domain-containing protein</fullName>
    </recommendedName>
</protein>
<keyword evidence="6 7" id="KW-0472">Membrane</keyword>
<keyword evidence="10" id="KW-1185">Reference proteome</keyword>
<dbReference type="InterPro" id="IPR051393">
    <property type="entry name" value="ABC_transporter_permease"/>
</dbReference>
<keyword evidence="3" id="KW-1003">Cell membrane</keyword>
<evidence type="ECO:0000256" key="7">
    <source>
        <dbReference type="RuleBase" id="RU363032"/>
    </source>
</evidence>
<dbReference type="InterPro" id="IPR000515">
    <property type="entry name" value="MetI-like"/>
</dbReference>
<reference evidence="9 10" key="1">
    <citation type="submission" date="2012-01" db="EMBL/GenBank/DDBJ databases">
        <title>The Genome Sequence of Facklamia languida CCUG 37842.</title>
        <authorList>
            <consortium name="The Broad Institute Genome Sequencing Platform"/>
            <person name="Earl A."/>
            <person name="Ward D."/>
            <person name="Feldgarden M."/>
            <person name="Gevers D."/>
            <person name="Huys G."/>
            <person name="Young S.K."/>
            <person name="Zeng Q."/>
            <person name="Gargeya S."/>
            <person name="Fitzgerald M."/>
            <person name="Haas B."/>
            <person name="Abouelleil A."/>
            <person name="Alvarado L."/>
            <person name="Arachchi H.M."/>
            <person name="Berlin A."/>
            <person name="Chapman S.B."/>
            <person name="Gearin G."/>
            <person name="Goldberg J."/>
            <person name="Griggs A."/>
            <person name="Gujja S."/>
            <person name="Hansen M."/>
            <person name="Heiman D."/>
            <person name="Howarth C."/>
            <person name="Larimer J."/>
            <person name="Lui A."/>
            <person name="MacDonald P.J.P."/>
            <person name="McCowen C."/>
            <person name="Montmayeur A."/>
            <person name="Murphy C."/>
            <person name="Neiman D."/>
            <person name="Pearson M."/>
            <person name="Priest M."/>
            <person name="Roberts A."/>
            <person name="Saif S."/>
            <person name="Shea T."/>
            <person name="Sisk P."/>
            <person name="Stolte C."/>
            <person name="Sykes S."/>
            <person name="Wortman J."/>
            <person name="Nusbaum C."/>
            <person name="Birren B."/>
        </authorList>
    </citation>
    <scope>NUCLEOTIDE SEQUENCE [LARGE SCALE GENOMIC DNA]</scope>
    <source>
        <strain evidence="9 10">CCUG 37842</strain>
    </source>
</reference>
<accession>H3NKP2</accession>
<keyword evidence="4 7" id="KW-0812">Transmembrane</keyword>
<comment type="caution">
    <text evidence="9">The sequence shown here is derived from an EMBL/GenBank/DDBJ whole genome shotgun (WGS) entry which is preliminary data.</text>
</comment>
<keyword evidence="5 7" id="KW-1133">Transmembrane helix</keyword>
<evidence type="ECO:0000256" key="6">
    <source>
        <dbReference type="ARBA" id="ARBA00023136"/>
    </source>
</evidence>
<dbReference type="GO" id="GO:0005886">
    <property type="term" value="C:plasma membrane"/>
    <property type="evidence" value="ECO:0007669"/>
    <property type="project" value="UniProtKB-SubCell"/>
</dbReference>
<name>H3NKP2_9LACT</name>
<dbReference type="Pfam" id="PF00528">
    <property type="entry name" value="BPD_transp_1"/>
    <property type="match status" value="1"/>
</dbReference>
<dbReference type="eggNOG" id="COG1175">
    <property type="taxonomic scope" value="Bacteria"/>
</dbReference>
<dbReference type="PANTHER" id="PTHR30193">
    <property type="entry name" value="ABC TRANSPORTER PERMEASE PROTEIN"/>
    <property type="match status" value="1"/>
</dbReference>
<evidence type="ECO:0000313" key="9">
    <source>
        <dbReference type="EMBL" id="EHR36170.1"/>
    </source>
</evidence>
<evidence type="ECO:0000256" key="4">
    <source>
        <dbReference type="ARBA" id="ARBA00022692"/>
    </source>
</evidence>
<feature type="domain" description="ABC transmembrane type-1" evidence="8">
    <location>
        <begin position="69"/>
        <end position="282"/>
    </location>
</feature>
<gene>
    <name evidence="9" type="ORF">HMPREF9708_01431</name>
</gene>
<comment type="subcellular location">
    <subcellularLocation>
        <location evidence="1 7">Cell membrane</location>
        <topology evidence="1 7">Multi-pass membrane protein</topology>
    </subcellularLocation>
</comment>
<dbReference type="CDD" id="cd06261">
    <property type="entry name" value="TM_PBP2"/>
    <property type="match status" value="1"/>
</dbReference>
<dbReference type="Gene3D" id="1.10.3720.10">
    <property type="entry name" value="MetI-like"/>
    <property type="match status" value="1"/>
</dbReference>
<dbReference type="GO" id="GO:0055085">
    <property type="term" value="P:transmembrane transport"/>
    <property type="evidence" value="ECO:0007669"/>
    <property type="project" value="InterPro"/>
</dbReference>
<sequence length="293" mass="33121">MLERFRTNVGKIIYILPALILFIIFVFYPLIMTFVQSFFVSNNLGQMLRFNGIQNYINLFKNPIYKQSIRNTLLYVAITVPFTVGIALLMAILVYEKQGKSSKFFSTIFSSTMGISVASAALFWSVIFHPSMGFLNKVITSLGGSSVGWLTDTNWALISVSMVTIWMSIGFSFIILLGGIRNIDRSYYESAYITGAGFWYRTRKITIPLLSPSIFFVITTSIIGGFQSFGIIDMLTRGGPINATNVMVYNIYKDAFVNFQYGYATAEGVILFLIILVISRVQSRLTERWVTYQ</sequence>
<evidence type="ECO:0000259" key="8">
    <source>
        <dbReference type="PROSITE" id="PS50928"/>
    </source>
</evidence>
<organism evidence="9 10">
    <name type="scientific">Facklamia languida CCUG 37842</name>
    <dbReference type="NCBI Taxonomy" id="883113"/>
    <lineage>
        <taxon>Bacteria</taxon>
        <taxon>Bacillati</taxon>
        <taxon>Bacillota</taxon>
        <taxon>Bacilli</taxon>
        <taxon>Lactobacillales</taxon>
        <taxon>Aerococcaceae</taxon>
        <taxon>Facklamia</taxon>
    </lineage>
</organism>
<dbReference type="RefSeq" id="WP_006309643.1">
    <property type="nucleotide sequence ID" value="NZ_JH601133.1"/>
</dbReference>
<evidence type="ECO:0000313" key="10">
    <source>
        <dbReference type="Proteomes" id="UP000006190"/>
    </source>
</evidence>
<evidence type="ECO:0000256" key="2">
    <source>
        <dbReference type="ARBA" id="ARBA00022448"/>
    </source>
</evidence>
<dbReference type="InterPro" id="IPR035906">
    <property type="entry name" value="MetI-like_sf"/>
</dbReference>
<dbReference type="PANTHER" id="PTHR30193:SF37">
    <property type="entry name" value="INNER MEMBRANE ABC TRANSPORTER PERMEASE PROTEIN YCJO"/>
    <property type="match status" value="1"/>
</dbReference>
<dbReference type="PROSITE" id="PS50928">
    <property type="entry name" value="ABC_TM1"/>
    <property type="match status" value="1"/>
</dbReference>
<dbReference type="AlphaFoldDB" id="H3NKP2"/>
<feature type="transmembrane region" description="Helical" evidence="7">
    <location>
        <begin position="155"/>
        <end position="177"/>
    </location>
</feature>
<evidence type="ECO:0000256" key="5">
    <source>
        <dbReference type="ARBA" id="ARBA00022989"/>
    </source>
</evidence>